<proteinExistence type="predicted"/>
<gene>
    <name evidence="1" type="ORF">PLXY2_LOCUS3756</name>
</gene>
<name>A0A8S4DZJ2_PLUXY</name>
<comment type="caution">
    <text evidence="1">The sequence shown here is derived from an EMBL/GenBank/DDBJ whole genome shotgun (WGS) entry which is preliminary data.</text>
</comment>
<evidence type="ECO:0000313" key="2">
    <source>
        <dbReference type="Proteomes" id="UP000653454"/>
    </source>
</evidence>
<reference evidence="1" key="1">
    <citation type="submission" date="2020-11" db="EMBL/GenBank/DDBJ databases">
        <authorList>
            <person name="Whiteford S."/>
        </authorList>
    </citation>
    <scope>NUCLEOTIDE SEQUENCE</scope>
</reference>
<protein>
    <submittedName>
        <fullName evidence="1">(diamondback moth) hypothetical protein</fullName>
    </submittedName>
</protein>
<keyword evidence="2" id="KW-1185">Reference proteome</keyword>
<sequence>MLVPLERAIYKSMPLQNQGPTVSQSSKSVRRVPRVVDPRFRNQAAEKPHPQHLALPAAAAAAASRIPRARVSIWRNGGRCQSYILRP</sequence>
<dbReference type="AlphaFoldDB" id="A0A8S4DZJ2"/>
<evidence type="ECO:0000313" key="1">
    <source>
        <dbReference type="EMBL" id="CAG9107162.1"/>
    </source>
</evidence>
<dbReference type="Proteomes" id="UP000653454">
    <property type="component" value="Unassembled WGS sequence"/>
</dbReference>
<dbReference type="EMBL" id="CAJHNJ030000010">
    <property type="protein sequence ID" value="CAG9107162.1"/>
    <property type="molecule type" value="Genomic_DNA"/>
</dbReference>
<accession>A0A8S4DZJ2</accession>
<organism evidence="1 2">
    <name type="scientific">Plutella xylostella</name>
    <name type="common">Diamondback moth</name>
    <name type="synonym">Plutella maculipennis</name>
    <dbReference type="NCBI Taxonomy" id="51655"/>
    <lineage>
        <taxon>Eukaryota</taxon>
        <taxon>Metazoa</taxon>
        <taxon>Ecdysozoa</taxon>
        <taxon>Arthropoda</taxon>
        <taxon>Hexapoda</taxon>
        <taxon>Insecta</taxon>
        <taxon>Pterygota</taxon>
        <taxon>Neoptera</taxon>
        <taxon>Endopterygota</taxon>
        <taxon>Lepidoptera</taxon>
        <taxon>Glossata</taxon>
        <taxon>Ditrysia</taxon>
        <taxon>Yponomeutoidea</taxon>
        <taxon>Plutellidae</taxon>
        <taxon>Plutella</taxon>
    </lineage>
</organism>